<dbReference type="SUPFAM" id="SSF51735">
    <property type="entry name" value="NAD(P)-binding Rossmann-fold domains"/>
    <property type="match status" value="1"/>
</dbReference>
<dbReference type="EMBL" id="LMXU01000013">
    <property type="protein sequence ID" value="KWU01460.1"/>
    <property type="molecule type" value="Genomic_DNA"/>
</dbReference>
<keyword evidence="2" id="KW-1185">Reference proteome</keyword>
<dbReference type="Pfam" id="PF00106">
    <property type="entry name" value="adh_short"/>
    <property type="match status" value="1"/>
</dbReference>
<dbReference type="InterPro" id="IPR002347">
    <property type="entry name" value="SDR_fam"/>
</dbReference>
<dbReference type="Proteomes" id="UP000057389">
    <property type="component" value="Unassembled WGS sequence"/>
</dbReference>
<organism evidence="1 2">
    <name type="scientific">Vibrio toranzoniae</name>
    <dbReference type="NCBI Taxonomy" id="1194427"/>
    <lineage>
        <taxon>Bacteria</taxon>
        <taxon>Pseudomonadati</taxon>
        <taxon>Pseudomonadota</taxon>
        <taxon>Gammaproteobacteria</taxon>
        <taxon>Vibrionales</taxon>
        <taxon>Vibrionaceae</taxon>
        <taxon>Vibrio</taxon>
    </lineage>
</organism>
<comment type="caution">
    <text evidence="1">The sequence shown here is derived from an EMBL/GenBank/DDBJ whole genome shotgun (WGS) entry which is preliminary data.</text>
</comment>
<dbReference type="PANTHER" id="PTHR43544:SF12">
    <property type="entry name" value="NAD(P)-BINDING ROSSMANN-FOLD SUPERFAMILY PROTEIN"/>
    <property type="match status" value="1"/>
</dbReference>
<dbReference type="OrthoDB" id="9785826at2"/>
<evidence type="ECO:0000313" key="1">
    <source>
        <dbReference type="EMBL" id="KWU01460.1"/>
    </source>
</evidence>
<gene>
    <name evidence="1" type="ORF">APQ14_05645</name>
</gene>
<dbReference type="GO" id="GO:0005737">
    <property type="term" value="C:cytoplasm"/>
    <property type="evidence" value="ECO:0007669"/>
    <property type="project" value="TreeGrafter"/>
</dbReference>
<dbReference type="GeneID" id="300178467"/>
<dbReference type="InterPro" id="IPR036291">
    <property type="entry name" value="NAD(P)-bd_dom_sf"/>
</dbReference>
<dbReference type="AlphaFoldDB" id="A0A120DGV3"/>
<sequence>MVEQLRLQVLVIGGSGGIGSAVVQRLLSELSHFDFLDVHVDATYHSQRPTLEDKRLHWHQLDATNETEVAQLSAKFNRLDWLINCVGMLHTPDLGPEKNLSSIAPEFFLKNISVNTLPSLLLAKHFTPILKSSDNPKFAVVSAKVGSISDNRLGGWYSYRSSKAALNMFIKTMSIEWRRTIKQGTVLALHPGTTDTSLSKPFQANVPEGKLFESDYVAHQLVKIISGATPKSSGNFYAYNGEQLTW</sequence>
<evidence type="ECO:0000313" key="2">
    <source>
        <dbReference type="Proteomes" id="UP000057389"/>
    </source>
</evidence>
<proteinExistence type="predicted"/>
<protein>
    <submittedName>
        <fullName evidence="1">C factor cell-cell signaling protein</fullName>
    </submittedName>
</protein>
<dbReference type="Gene3D" id="3.40.50.720">
    <property type="entry name" value="NAD(P)-binding Rossmann-like Domain"/>
    <property type="match status" value="1"/>
</dbReference>
<dbReference type="GO" id="GO:0016491">
    <property type="term" value="F:oxidoreductase activity"/>
    <property type="evidence" value="ECO:0007669"/>
    <property type="project" value="TreeGrafter"/>
</dbReference>
<dbReference type="RefSeq" id="WP_060467752.1">
    <property type="nucleotide sequence ID" value="NZ_AP025514.1"/>
</dbReference>
<dbReference type="NCBIfam" id="NF006532">
    <property type="entry name" value="PRK09009.1"/>
    <property type="match status" value="1"/>
</dbReference>
<reference evidence="1 2" key="1">
    <citation type="submission" date="2015-11" db="EMBL/GenBank/DDBJ databases">
        <title>Draft WGS of Vibrio toranzoniae.</title>
        <authorList>
            <person name="Lasa A."/>
            <person name="Romalde J.L."/>
        </authorList>
    </citation>
    <scope>NUCLEOTIDE SEQUENCE [LARGE SCALE GENOMIC DNA]</scope>
    <source>
        <strain evidence="1 2">Vb 10.8</strain>
    </source>
</reference>
<dbReference type="InterPro" id="IPR051468">
    <property type="entry name" value="Fungal_SecMetab_SDRs"/>
</dbReference>
<name>A0A120DGV3_9VIBR</name>
<accession>A0A120DGV3</accession>
<dbReference type="PRINTS" id="PR00081">
    <property type="entry name" value="GDHRDH"/>
</dbReference>
<dbReference type="PANTHER" id="PTHR43544">
    <property type="entry name" value="SHORT-CHAIN DEHYDROGENASE/REDUCTASE"/>
    <property type="match status" value="1"/>
</dbReference>